<proteinExistence type="predicted"/>
<evidence type="ECO:0000313" key="3">
    <source>
        <dbReference type="EMBL" id="OHS93441.1"/>
    </source>
</evidence>
<dbReference type="Gene3D" id="1.10.418.10">
    <property type="entry name" value="Calponin-like domain"/>
    <property type="match status" value="1"/>
</dbReference>
<keyword evidence="4" id="KW-1185">Reference proteome</keyword>
<dbReference type="GeneID" id="94847826"/>
<evidence type="ECO:0000313" key="4">
    <source>
        <dbReference type="Proteomes" id="UP000179807"/>
    </source>
</evidence>
<dbReference type="EMBL" id="MLAK01001403">
    <property type="protein sequence ID" value="OHS93441.1"/>
    <property type="molecule type" value="Genomic_DNA"/>
</dbReference>
<feature type="domain" description="CH-like" evidence="2">
    <location>
        <begin position="6"/>
        <end position="99"/>
    </location>
</feature>
<name>A0A1J4J3X0_9EUKA</name>
<dbReference type="InterPro" id="IPR052111">
    <property type="entry name" value="Spermatogenesis_Ciliary_MAP"/>
</dbReference>
<organism evidence="3 4">
    <name type="scientific">Tritrichomonas foetus</name>
    <dbReference type="NCBI Taxonomy" id="1144522"/>
    <lineage>
        <taxon>Eukaryota</taxon>
        <taxon>Metamonada</taxon>
        <taxon>Parabasalia</taxon>
        <taxon>Tritrichomonadida</taxon>
        <taxon>Tritrichomonadidae</taxon>
        <taxon>Tritrichomonas</taxon>
    </lineage>
</organism>
<dbReference type="RefSeq" id="XP_068346578.1">
    <property type="nucleotide sequence ID" value="XM_068513122.1"/>
</dbReference>
<protein>
    <recommendedName>
        <fullName evidence="2">CH-like domain-containing protein</fullName>
    </recommendedName>
</protein>
<evidence type="ECO:0000259" key="2">
    <source>
        <dbReference type="Pfam" id="PF06294"/>
    </source>
</evidence>
<dbReference type="VEuPathDB" id="TrichDB:TRFO_40297"/>
<sequence length="629" mass="70560">MFSRSVLRWLQTIDLSQPYTNPRVDFASGYLIAEIVAHHITTVSMHSFSNFLSVKMRTDNWNQLMKIFISNRIPITQTMVDDVINRKVGAAVKLIEVLYSHFTKRTPCHATIGTISNKAPEQKSDVSILPPPDLPKPQEEPVVDNPPVIPKRQKFIGVSSTQRNGSSADLTPISFESASVVKSGPGFLQLRNQSTPSSQPASDKALDNAVDELRKNNNSAEAIQAFVKCIDDPEHLTLFLSNYPSNMVIQLLKIAAPYFSPEASPFIIDTIGELFIPTADLNTTSVDDLVDFIFAQPSNDPFSHHFLLSKLIEVTDQSQIASALYSFTKRETKFSKALCHYILDKVAEYKDKDPSYVLPEVVDRLLEFDYGSAALMIPMFQPTNDPKKDLILSNLYIHAASDCLSQIQYMLQNGDRAIAAHILDDICNRQSLSKEDLVTLLLSLNDPGVVLTNEFSVMYKNENIVISPLINKLDPLELVNVICQKVIDTQPDNLADNEIVIMNVLIKKVEQGQNTQEWLQIFQTLNEFLYLAFCDVNCCKQAAEVCLTFYRILQNDVFATFSNLFKALNFVFPTTCPAFCKSTSIEFLSSAAEISASFSQTILKLLMNFPPKTYSDLDKLVAHLKKVRK</sequence>
<evidence type="ECO:0000256" key="1">
    <source>
        <dbReference type="SAM" id="MobiDB-lite"/>
    </source>
</evidence>
<dbReference type="InterPro" id="IPR036872">
    <property type="entry name" value="CH_dom_sf"/>
</dbReference>
<dbReference type="GO" id="GO:0051493">
    <property type="term" value="P:regulation of cytoskeleton organization"/>
    <property type="evidence" value="ECO:0007669"/>
    <property type="project" value="TreeGrafter"/>
</dbReference>
<dbReference type="PANTHER" id="PTHR12509:SF8">
    <property type="entry name" value="SPERMATOGENESIS-ASSOCIATED PROTEIN 4"/>
    <property type="match status" value="1"/>
</dbReference>
<dbReference type="Proteomes" id="UP000179807">
    <property type="component" value="Unassembled WGS sequence"/>
</dbReference>
<reference evidence="3" key="1">
    <citation type="submission" date="2016-10" db="EMBL/GenBank/DDBJ databases">
        <authorList>
            <person name="Benchimol M."/>
            <person name="Almeida L.G."/>
            <person name="Vasconcelos A.T."/>
            <person name="Perreira-Neves A."/>
            <person name="Rosa I.A."/>
            <person name="Tasca T."/>
            <person name="Bogo M.R."/>
            <person name="de Souza W."/>
        </authorList>
    </citation>
    <scope>NUCLEOTIDE SEQUENCE [LARGE SCALE GENOMIC DNA]</scope>
    <source>
        <strain evidence="3">K</strain>
    </source>
</reference>
<dbReference type="Pfam" id="PF06294">
    <property type="entry name" value="CH_2"/>
    <property type="match status" value="1"/>
</dbReference>
<dbReference type="GO" id="GO:0005930">
    <property type="term" value="C:axoneme"/>
    <property type="evidence" value="ECO:0007669"/>
    <property type="project" value="TreeGrafter"/>
</dbReference>
<feature type="region of interest" description="Disordered" evidence="1">
    <location>
        <begin position="116"/>
        <end position="148"/>
    </location>
</feature>
<dbReference type="InterPro" id="IPR010441">
    <property type="entry name" value="CH_2"/>
</dbReference>
<dbReference type="OrthoDB" id="62528at2759"/>
<accession>A0A1J4J3X0</accession>
<comment type="caution">
    <text evidence="3">The sequence shown here is derived from an EMBL/GenBank/DDBJ whole genome shotgun (WGS) entry which is preliminary data.</text>
</comment>
<gene>
    <name evidence="3" type="ORF">TRFO_40297</name>
</gene>
<dbReference type="GO" id="GO:0008017">
    <property type="term" value="F:microtubule binding"/>
    <property type="evidence" value="ECO:0007669"/>
    <property type="project" value="TreeGrafter"/>
</dbReference>
<dbReference type="PANTHER" id="PTHR12509">
    <property type="entry name" value="SPERMATOGENESIS-ASSOCIATED 4-RELATED"/>
    <property type="match status" value="1"/>
</dbReference>
<dbReference type="AlphaFoldDB" id="A0A1J4J3X0"/>